<keyword evidence="2" id="KW-0812">Transmembrane</keyword>
<evidence type="ECO:0000256" key="2">
    <source>
        <dbReference type="SAM" id="Phobius"/>
    </source>
</evidence>
<evidence type="ECO:0000256" key="3">
    <source>
        <dbReference type="SAM" id="SignalP"/>
    </source>
</evidence>
<dbReference type="EMBL" id="BSDZ01000086">
    <property type="protein sequence ID" value="GLI69410.1"/>
    <property type="molecule type" value="Genomic_DNA"/>
</dbReference>
<feature type="signal peptide" evidence="3">
    <location>
        <begin position="1"/>
        <end position="23"/>
    </location>
</feature>
<organism evidence="4 5">
    <name type="scientific">Volvox africanus</name>
    <dbReference type="NCBI Taxonomy" id="51714"/>
    <lineage>
        <taxon>Eukaryota</taxon>
        <taxon>Viridiplantae</taxon>
        <taxon>Chlorophyta</taxon>
        <taxon>core chlorophytes</taxon>
        <taxon>Chlorophyceae</taxon>
        <taxon>CS clade</taxon>
        <taxon>Chlamydomonadales</taxon>
        <taxon>Volvocaceae</taxon>
        <taxon>Volvox</taxon>
    </lineage>
</organism>
<gene>
    <name evidence="4" type="ORF">VaNZ11_014015</name>
</gene>
<reference evidence="4 5" key="1">
    <citation type="journal article" date="2023" name="IScience">
        <title>Expanded male sex-determining region conserved during the evolution of homothallism in the green alga Volvox.</title>
        <authorList>
            <person name="Yamamoto K."/>
            <person name="Matsuzaki R."/>
            <person name="Mahakham W."/>
            <person name="Heman W."/>
            <person name="Sekimoto H."/>
            <person name="Kawachi M."/>
            <person name="Minakuchi Y."/>
            <person name="Toyoda A."/>
            <person name="Nozaki H."/>
        </authorList>
    </citation>
    <scope>NUCLEOTIDE SEQUENCE [LARGE SCALE GENOMIC DNA]</scope>
    <source>
        <strain evidence="4 5">NIES-4468</strain>
    </source>
</reference>
<feature type="region of interest" description="Disordered" evidence="1">
    <location>
        <begin position="275"/>
        <end position="296"/>
    </location>
</feature>
<keyword evidence="2" id="KW-1133">Transmembrane helix</keyword>
<comment type="caution">
    <text evidence="4">The sequence shown here is derived from an EMBL/GenBank/DDBJ whole genome shotgun (WGS) entry which is preliminary data.</text>
</comment>
<feature type="chain" id="PRO_5045357567" evidence="3">
    <location>
        <begin position="24"/>
        <end position="296"/>
    </location>
</feature>
<feature type="compositionally biased region" description="Low complexity" evidence="1">
    <location>
        <begin position="140"/>
        <end position="151"/>
    </location>
</feature>
<evidence type="ECO:0000256" key="1">
    <source>
        <dbReference type="SAM" id="MobiDB-lite"/>
    </source>
</evidence>
<evidence type="ECO:0000313" key="5">
    <source>
        <dbReference type="Proteomes" id="UP001165090"/>
    </source>
</evidence>
<proteinExistence type="predicted"/>
<keyword evidence="5" id="KW-1185">Reference proteome</keyword>
<keyword evidence="2" id="KW-0472">Membrane</keyword>
<evidence type="ECO:0000313" key="4">
    <source>
        <dbReference type="EMBL" id="GLI69410.1"/>
    </source>
</evidence>
<keyword evidence="3" id="KW-0732">Signal</keyword>
<sequence length="296" mass="31617">MLPTLLALLAAATITQLRQQAAAVNTPGAVSAFKLPSLTVDNMSPPRPGAVISLLRSRCLTTTNNNNSARDWMPVPIILVIVIIATCACNVCFRMRSRRKPQDDQVLTVAAAAATEKNAAAAVGAVGPAATAAMPVAHQEPPQYTQQPQTPAMTEPESASATTLPRPLPMHPPAVVGHSPCADTAGPHRVRIGLTAATSTVAAASTLPTKPGKAQDIAQLQEWQLQWQQHFYLHLQYLQHHHQAVQQQQQQQLAVSLQHPPAVLRVDMEIPRAAQQQLSPSRSAGPRLMTATHSIA</sequence>
<feature type="region of interest" description="Disordered" evidence="1">
    <location>
        <begin position="140"/>
        <end position="163"/>
    </location>
</feature>
<dbReference type="Proteomes" id="UP001165090">
    <property type="component" value="Unassembled WGS sequence"/>
</dbReference>
<protein>
    <submittedName>
        <fullName evidence="4">Uncharacterized protein</fullName>
    </submittedName>
</protein>
<feature type="transmembrane region" description="Helical" evidence="2">
    <location>
        <begin position="72"/>
        <end position="93"/>
    </location>
</feature>
<name>A0ABQ5SIP2_9CHLO</name>
<accession>A0ABQ5SIP2</accession>